<dbReference type="KEGG" id="mbe:MBM_04180"/>
<name>K1WXP2_MARBU</name>
<dbReference type="Gene3D" id="1.10.540.10">
    <property type="entry name" value="Acyl-CoA dehydrogenase/oxidase, N-terminal domain"/>
    <property type="match status" value="1"/>
</dbReference>
<dbReference type="GO" id="GO:0050660">
    <property type="term" value="F:flavin adenine dinucleotide binding"/>
    <property type="evidence" value="ECO:0007669"/>
    <property type="project" value="InterPro"/>
</dbReference>
<dbReference type="PANTHER" id="PTHR43884:SF12">
    <property type="entry name" value="ISOVALERYL-COA DEHYDROGENASE, MITOCHONDRIAL-RELATED"/>
    <property type="match status" value="1"/>
</dbReference>
<gene>
    <name evidence="1" type="ORF">MBM_04180</name>
</gene>
<dbReference type="OrthoDB" id="435240at2759"/>
<reference evidence="1 2" key="1">
    <citation type="journal article" date="2012" name="BMC Genomics">
        <title>Sequencing the genome of Marssonina brunnea reveals fungus-poplar co-evolution.</title>
        <authorList>
            <person name="Zhu S."/>
            <person name="Cao Y.-Z."/>
            <person name="Jiang C."/>
            <person name="Tan B.-Y."/>
            <person name="Wang Z."/>
            <person name="Feng S."/>
            <person name="Zhang L."/>
            <person name="Su X.-H."/>
            <person name="Brejova B."/>
            <person name="Vinar T."/>
            <person name="Xu M."/>
            <person name="Wang M.-X."/>
            <person name="Zhang S.-G."/>
            <person name="Huang M.-R."/>
            <person name="Wu R."/>
            <person name="Zhou Y."/>
        </authorList>
    </citation>
    <scope>NUCLEOTIDE SEQUENCE [LARGE SCALE GENOMIC DNA]</scope>
    <source>
        <strain evidence="1 2">MB_m1</strain>
    </source>
</reference>
<dbReference type="GO" id="GO:0003995">
    <property type="term" value="F:acyl-CoA dehydrogenase activity"/>
    <property type="evidence" value="ECO:0007669"/>
    <property type="project" value="TreeGrafter"/>
</dbReference>
<organism evidence="1 2">
    <name type="scientific">Marssonina brunnea f. sp. multigermtubi (strain MB_m1)</name>
    <name type="common">Marssonina leaf spot fungus</name>
    <dbReference type="NCBI Taxonomy" id="1072389"/>
    <lineage>
        <taxon>Eukaryota</taxon>
        <taxon>Fungi</taxon>
        <taxon>Dikarya</taxon>
        <taxon>Ascomycota</taxon>
        <taxon>Pezizomycotina</taxon>
        <taxon>Leotiomycetes</taxon>
        <taxon>Helotiales</taxon>
        <taxon>Drepanopezizaceae</taxon>
        <taxon>Drepanopeziza</taxon>
    </lineage>
</organism>
<dbReference type="Gene3D" id="2.40.110.10">
    <property type="entry name" value="Butyryl-CoA Dehydrogenase, subunit A, domain 2"/>
    <property type="match status" value="1"/>
</dbReference>
<accession>K1WXP2</accession>
<dbReference type="STRING" id="1072389.K1WXP2"/>
<dbReference type="Proteomes" id="UP000006753">
    <property type="component" value="Unassembled WGS sequence"/>
</dbReference>
<protein>
    <submittedName>
        <fullName evidence="1">Acyl-CoA dehydrogenase family protein</fullName>
    </submittedName>
</protein>
<dbReference type="PANTHER" id="PTHR43884">
    <property type="entry name" value="ACYL-COA DEHYDROGENASE"/>
    <property type="match status" value="1"/>
</dbReference>
<dbReference type="InterPro" id="IPR046373">
    <property type="entry name" value="Acyl-CoA_Oxase/DH_mid-dom_sf"/>
</dbReference>
<dbReference type="Gene3D" id="1.20.140.10">
    <property type="entry name" value="Butyryl-CoA Dehydrogenase, subunit A, domain 3"/>
    <property type="match status" value="1"/>
</dbReference>
<evidence type="ECO:0000313" key="1">
    <source>
        <dbReference type="EMBL" id="EKD17811.1"/>
    </source>
</evidence>
<proteinExistence type="predicted"/>
<dbReference type="InterPro" id="IPR037069">
    <property type="entry name" value="AcylCoA_DH/ox_N_sf"/>
</dbReference>
<dbReference type="HOGENOM" id="CLU_018204_0_2_1"/>
<keyword evidence="2" id="KW-1185">Reference proteome</keyword>
<dbReference type="SUPFAM" id="SSF47203">
    <property type="entry name" value="Acyl-CoA dehydrogenase C-terminal domain-like"/>
    <property type="match status" value="1"/>
</dbReference>
<sequence length="271" mass="29539">MNPESIPMNFIEIFSRVGWIGIALPEDLGGSGLGISEATMMLQIISDSTTRHLRNATVVNLAPETLKLRTQATRDGDRYTISGQKINKPSEGLSPFFIDFDKSKQGLEPKHTSKMEGRAVDANEVFFDNYSIPGDSLIGNEDQGFKIVLHGMTAARCLLAGETLGLSYAALYRTSTHAKDRHPLADGYMLLEAAKLATYHAARLYDQPTTNVSVTQAAAFSARERSMLSLGGNGTCEGVSSGECFVPRIAPVSRQMVKNYFADKVLKLPMI</sequence>
<dbReference type="SUPFAM" id="SSF56645">
    <property type="entry name" value="Acyl-CoA dehydrogenase NM domain-like"/>
    <property type="match status" value="1"/>
</dbReference>
<dbReference type="InParanoid" id="K1WXP2"/>
<dbReference type="eggNOG" id="KOG0139">
    <property type="taxonomic scope" value="Eukaryota"/>
</dbReference>
<evidence type="ECO:0000313" key="2">
    <source>
        <dbReference type="Proteomes" id="UP000006753"/>
    </source>
</evidence>
<dbReference type="EMBL" id="JH921435">
    <property type="protein sequence ID" value="EKD17811.1"/>
    <property type="molecule type" value="Genomic_DNA"/>
</dbReference>
<dbReference type="InterPro" id="IPR036250">
    <property type="entry name" value="AcylCo_DH-like_C"/>
</dbReference>
<dbReference type="AlphaFoldDB" id="K1WXP2"/>
<dbReference type="InterPro" id="IPR009100">
    <property type="entry name" value="AcylCoA_DH/oxidase_NM_dom_sf"/>
</dbReference>